<dbReference type="GO" id="GO:0003824">
    <property type="term" value="F:catalytic activity"/>
    <property type="evidence" value="ECO:0007669"/>
    <property type="project" value="InterPro"/>
</dbReference>
<sequence length="239" mass="27091">MSQVEIQGVFIGKAEDIGGGLSCAQRKQRVDHRLWLWPQGLGQDEQGDARFHGGPERALHHYPAEHYAYWQALYPALPWPLSSFAENLSSRGLTEEQVCIGDIFRWGDVLLQVSQPRSPCYRLNRLGAHPELAQVVQDSGRCGWFYRVLKPGFVSAENPFELVQRSYPSLSVAQALHHFYHFPMERAGLQQLQLCPALSARWREAAAQRLRTGRLEDWSARLLGLPLEGMLAGEGRRYA</sequence>
<dbReference type="InterPro" id="IPR005302">
    <property type="entry name" value="MoCF_Sase_C"/>
</dbReference>
<accession>A0A2R3QPX8</accession>
<dbReference type="Gene3D" id="2.40.33.20">
    <property type="entry name" value="PK beta-barrel domain-like"/>
    <property type="match status" value="1"/>
</dbReference>
<evidence type="ECO:0000259" key="1">
    <source>
        <dbReference type="PROSITE" id="PS51340"/>
    </source>
</evidence>
<dbReference type="PROSITE" id="PS51340">
    <property type="entry name" value="MOSC"/>
    <property type="match status" value="1"/>
</dbReference>
<feature type="domain" description="MOSC" evidence="1">
    <location>
        <begin position="28"/>
        <end position="163"/>
    </location>
</feature>
<dbReference type="Proteomes" id="UP000238327">
    <property type="component" value="Chromosome"/>
</dbReference>
<dbReference type="Pfam" id="PF03475">
    <property type="entry name" value="YiiM_3-alpha"/>
    <property type="match status" value="1"/>
</dbReference>
<dbReference type="Pfam" id="PF03473">
    <property type="entry name" value="MOSC"/>
    <property type="match status" value="1"/>
</dbReference>
<dbReference type="STRING" id="1001585.MDS_4386"/>
<gene>
    <name evidence="2" type="ORF">C7A17_13720</name>
</gene>
<name>A0A2R3QPX8_ECTME</name>
<dbReference type="InterPro" id="IPR005163">
    <property type="entry name" value="Tri_helical_YiiM-like"/>
</dbReference>
<dbReference type="GO" id="GO:0030151">
    <property type="term" value="F:molybdenum ion binding"/>
    <property type="evidence" value="ECO:0007669"/>
    <property type="project" value="InterPro"/>
</dbReference>
<dbReference type="EMBL" id="CP027657">
    <property type="protein sequence ID" value="AVO53784.1"/>
    <property type="molecule type" value="Genomic_DNA"/>
</dbReference>
<dbReference type="RefSeq" id="WP_106738565.1">
    <property type="nucleotide sequence ID" value="NZ_CP027657.1"/>
</dbReference>
<proteinExistence type="predicted"/>
<reference evidence="2 3" key="1">
    <citation type="submission" date="2018-03" db="EMBL/GenBank/DDBJ databases">
        <title>Complete genome sequence and methylome analysis of Pseudomonas mendocina NEB 698.</title>
        <authorList>
            <person name="Morgan R.D."/>
        </authorList>
    </citation>
    <scope>NUCLEOTIDE SEQUENCE [LARGE SCALE GENOMIC DNA]</scope>
    <source>
        <strain evidence="2 3">NEB698</strain>
    </source>
</reference>
<dbReference type="SUPFAM" id="SSF50800">
    <property type="entry name" value="PK beta-barrel domain-like"/>
    <property type="match status" value="1"/>
</dbReference>
<dbReference type="PANTHER" id="PTHR30212">
    <property type="entry name" value="PROTEIN YIIM"/>
    <property type="match status" value="1"/>
</dbReference>
<dbReference type="InterPro" id="IPR052353">
    <property type="entry name" value="Benzoxazolinone_Detox_Enz"/>
</dbReference>
<dbReference type="AlphaFoldDB" id="A0A2R3QPX8"/>
<dbReference type="OrthoDB" id="9786134at2"/>
<dbReference type="PANTHER" id="PTHR30212:SF2">
    <property type="entry name" value="PROTEIN YIIM"/>
    <property type="match status" value="1"/>
</dbReference>
<organism evidence="2 3">
    <name type="scientific">Ectopseudomonas mendocina</name>
    <name type="common">Pseudomonas mendocina</name>
    <dbReference type="NCBI Taxonomy" id="300"/>
    <lineage>
        <taxon>Bacteria</taxon>
        <taxon>Pseudomonadati</taxon>
        <taxon>Pseudomonadota</taxon>
        <taxon>Gammaproteobacteria</taxon>
        <taxon>Pseudomonadales</taxon>
        <taxon>Pseudomonadaceae</taxon>
        <taxon>Ectopseudomonas</taxon>
    </lineage>
</organism>
<dbReference type="GO" id="GO:0030170">
    <property type="term" value="F:pyridoxal phosphate binding"/>
    <property type="evidence" value="ECO:0007669"/>
    <property type="project" value="InterPro"/>
</dbReference>
<evidence type="ECO:0000313" key="3">
    <source>
        <dbReference type="Proteomes" id="UP000238327"/>
    </source>
</evidence>
<protein>
    <submittedName>
        <fullName evidence="2">MOSC domain-containing protein</fullName>
    </submittedName>
</protein>
<dbReference type="InterPro" id="IPR011037">
    <property type="entry name" value="Pyrv_Knase-like_insert_dom_sf"/>
</dbReference>
<evidence type="ECO:0000313" key="2">
    <source>
        <dbReference type="EMBL" id="AVO53784.1"/>
    </source>
</evidence>